<evidence type="ECO:0000256" key="2">
    <source>
        <dbReference type="ARBA" id="ARBA00006601"/>
    </source>
</evidence>
<dbReference type="Proteomes" id="UP000095401">
    <property type="component" value="Chromosome"/>
</dbReference>
<dbReference type="Pfam" id="PF00984">
    <property type="entry name" value="UDPG_MGDP_dh"/>
    <property type="match status" value="1"/>
</dbReference>
<dbReference type="Pfam" id="PF03720">
    <property type="entry name" value="UDPG_MGDP_dh_C"/>
    <property type="match status" value="1"/>
</dbReference>
<evidence type="ECO:0000256" key="3">
    <source>
        <dbReference type="ARBA" id="ARBA00012954"/>
    </source>
</evidence>
<dbReference type="Gene3D" id="1.20.5.100">
    <property type="entry name" value="Cytochrome c1, transmembrane anchor, C-terminal"/>
    <property type="match status" value="1"/>
</dbReference>
<feature type="binding site" evidence="11">
    <location>
        <position position="327"/>
    </location>
    <ligand>
        <name>NAD(+)</name>
        <dbReference type="ChEBI" id="CHEBI:57540"/>
    </ligand>
</feature>
<keyword evidence="14" id="KW-1185">Reference proteome</keyword>
<dbReference type="InterPro" id="IPR028357">
    <property type="entry name" value="UDPglc_DH_bac"/>
</dbReference>
<evidence type="ECO:0000256" key="10">
    <source>
        <dbReference type="PIRSR" id="PIRSR500134-2"/>
    </source>
</evidence>
<keyword evidence="6 8" id="KW-0520">NAD</keyword>
<evidence type="ECO:0000313" key="13">
    <source>
        <dbReference type="EMBL" id="AOU97689.1"/>
    </source>
</evidence>
<organism evidence="13 14">
    <name type="scientific">Acidihalobacter yilgarnensis</name>
    <dbReference type="NCBI Taxonomy" id="2819280"/>
    <lineage>
        <taxon>Bacteria</taxon>
        <taxon>Pseudomonadati</taxon>
        <taxon>Pseudomonadota</taxon>
        <taxon>Gammaproteobacteria</taxon>
        <taxon>Chromatiales</taxon>
        <taxon>Ectothiorhodospiraceae</taxon>
        <taxon>Acidihalobacter</taxon>
    </lineage>
</organism>
<dbReference type="AlphaFoldDB" id="A0A1D8IMJ9"/>
<dbReference type="KEGG" id="aprs:BI364_06710"/>
<protein>
    <recommendedName>
        <fullName evidence="4 8">UDP-glucose 6-dehydrogenase</fullName>
        <ecNumber evidence="3 8">1.1.1.22</ecNumber>
    </recommendedName>
</protein>
<dbReference type="InterPro" id="IPR036291">
    <property type="entry name" value="NAD(P)-bd_dom_sf"/>
</dbReference>
<feature type="binding site" evidence="11">
    <location>
        <position position="87"/>
    </location>
    <ligand>
        <name>NAD(+)</name>
        <dbReference type="ChEBI" id="CHEBI:57540"/>
    </ligand>
</feature>
<feature type="binding site" evidence="11">
    <location>
        <position position="37"/>
    </location>
    <ligand>
        <name>NAD(+)</name>
        <dbReference type="ChEBI" id="CHEBI:57540"/>
    </ligand>
</feature>
<comment type="catalytic activity">
    <reaction evidence="7 8">
        <text>UDP-alpha-D-glucose + 2 NAD(+) + H2O = UDP-alpha-D-glucuronate + 2 NADH + 3 H(+)</text>
        <dbReference type="Rhea" id="RHEA:23596"/>
        <dbReference type="ChEBI" id="CHEBI:15377"/>
        <dbReference type="ChEBI" id="CHEBI:15378"/>
        <dbReference type="ChEBI" id="CHEBI:57540"/>
        <dbReference type="ChEBI" id="CHEBI:57945"/>
        <dbReference type="ChEBI" id="CHEBI:58052"/>
        <dbReference type="ChEBI" id="CHEBI:58885"/>
        <dbReference type="EC" id="1.1.1.22"/>
    </reaction>
</comment>
<dbReference type="PANTHER" id="PTHR43750">
    <property type="entry name" value="UDP-GLUCOSE 6-DEHYDROGENASE TUAD"/>
    <property type="match status" value="1"/>
</dbReference>
<feature type="active site" description="Nucleophile" evidence="9">
    <location>
        <position position="262"/>
    </location>
</feature>
<dbReference type="InterPro" id="IPR001732">
    <property type="entry name" value="UDP-Glc/GDP-Man_DH_N"/>
</dbReference>
<dbReference type="SUPFAM" id="SSF48179">
    <property type="entry name" value="6-phosphogluconate dehydrogenase C-terminal domain-like"/>
    <property type="match status" value="1"/>
</dbReference>
<dbReference type="GO" id="GO:0003979">
    <property type="term" value="F:UDP-glucose 6-dehydrogenase activity"/>
    <property type="evidence" value="ECO:0007669"/>
    <property type="project" value="UniProtKB-EC"/>
</dbReference>
<feature type="binding site" evidence="10">
    <location>
        <begin position="251"/>
        <end position="255"/>
    </location>
    <ligand>
        <name>substrate</name>
    </ligand>
</feature>
<evidence type="ECO:0000256" key="5">
    <source>
        <dbReference type="ARBA" id="ARBA00023002"/>
    </source>
</evidence>
<dbReference type="InterPro" id="IPR036220">
    <property type="entry name" value="UDP-Glc/GDP-Man_DH_C_sf"/>
</dbReference>
<feature type="binding site" evidence="10">
    <location>
        <position position="206"/>
    </location>
    <ligand>
        <name>substrate</name>
    </ligand>
</feature>
<gene>
    <name evidence="13" type="ORF">BI364_06710</name>
</gene>
<dbReference type="SMART" id="SM00984">
    <property type="entry name" value="UDPG_MGDP_dh_C"/>
    <property type="match status" value="1"/>
</dbReference>
<dbReference type="RefSeq" id="WP_070078074.1">
    <property type="nucleotide sequence ID" value="NZ_CP017415.1"/>
</dbReference>
<feature type="domain" description="UDP-glucose/GDP-mannose dehydrogenase C-terminal" evidence="12">
    <location>
        <begin position="313"/>
        <end position="418"/>
    </location>
</feature>
<evidence type="ECO:0000256" key="1">
    <source>
        <dbReference type="ARBA" id="ARBA00004701"/>
    </source>
</evidence>
<dbReference type="SUPFAM" id="SSF52413">
    <property type="entry name" value="UDP-glucose/GDP-mannose dehydrogenase C-terminal domain"/>
    <property type="match status" value="1"/>
</dbReference>
<dbReference type="PANTHER" id="PTHR43750:SF3">
    <property type="entry name" value="UDP-GLUCOSE 6-DEHYDROGENASE TUAD"/>
    <property type="match status" value="1"/>
</dbReference>
<dbReference type="UniPathway" id="UPA00038">
    <property type="reaction ID" value="UER00491"/>
</dbReference>
<dbReference type="InterPro" id="IPR014027">
    <property type="entry name" value="UDP-Glc/GDP-Man_DH_C"/>
</dbReference>
<dbReference type="EC" id="1.1.1.22" evidence="3 8"/>
<dbReference type="InterPro" id="IPR008927">
    <property type="entry name" value="6-PGluconate_DH-like_C_sf"/>
</dbReference>
<sequence length="433" mass="46070">MAQHAFIVGLGHVGLATAVCLAELGCRVTAHDHDVARLDALAEGRLDSNEPELIATFTQAVSEGRIALSRQSHPDTPIDFAIACVGTPLTPDGRPATTSLRNTLIQLAARTPGDFILVLKSVPPPGGALSRLQAALSRLRTPIRHLPVVINPEFPRRGQALHDITHPSRIVIGTDDAEAANVLARLYAPLRSPILFVTPASAQLIKYASNAFFAAKISFINEIASLARLTGADVRSVAEGMALDPRIGADFIEPGIGYGGDCLPREVRALERLVPGHAPGLLRATLAINARQREAVIHTLHEALGTLRGKHICIFGLAFKAGTDDVREAPGLAVIDALRRGGAQVRAYDPQAGTAARTARPADAQLRHFDDAYRAADGADAVVIATDWPEFRTLDWADIAKHLGGPRIVIDGRNLLEADTLRALGLCFIPLAG</sequence>
<reference evidence="14" key="1">
    <citation type="submission" date="2016-09" db="EMBL/GenBank/DDBJ databases">
        <title>Acidihalobacter prosperus F5.</title>
        <authorList>
            <person name="Khaleque H.N."/>
            <person name="Ramsay J.P."/>
            <person name="Kaksonen A.H."/>
            <person name="Boxall N.J."/>
            <person name="Watkin E.L.J."/>
        </authorList>
    </citation>
    <scope>NUCLEOTIDE SEQUENCE [LARGE SCALE GENOMIC DNA]</scope>
    <source>
        <strain evidence="14">F5</strain>
    </source>
</reference>
<evidence type="ECO:0000256" key="4">
    <source>
        <dbReference type="ARBA" id="ARBA00015132"/>
    </source>
</evidence>
<evidence type="ECO:0000256" key="11">
    <source>
        <dbReference type="PIRSR" id="PIRSR500134-3"/>
    </source>
</evidence>
<dbReference type="NCBIfam" id="TIGR03026">
    <property type="entry name" value="NDP-sugDHase"/>
    <property type="match status" value="1"/>
</dbReference>
<comment type="similarity">
    <text evidence="2 8">Belongs to the UDP-glucose/GDP-mannose dehydrogenase family.</text>
</comment>
<dbReference type="GO" id="GO:0000271">
    <property type="term" value="P:polysaccharide biosynthetic process"/>
    <property type="evidence" value="ECO:0007669"/>
    <property type="project" value="InterPro"/>
</dbReference>
<dbReference type="InterPro" id="IPR017476">
    <property type="entry name" value="UDP-Glc/GDP-Man"/>
</dbReference>
<dbReference type="InterPro" id="IPR014026">
    <property type="entry name" value="UDP-Glc/GDP-Man_DH_dimer"/>
</dbReference>
<evidence type="ECO:0000259" key="12">
    <source>
        <dbReference type="SMART" id="SM00984"/>
    </source>
</evidence>
<evidence type="ECO:0000256" key="7">
    <source>
        <dbReference type="ARBA" id="ARBA00047473"/>
    </source>
</evidence>
<dbReference type="SUPFAM" id="SSF51735">
    <property type="entry name" value="NAD(P)-binding Rossmann-fold domains"/>
    <property type="match status" value="1"/>
</dbReference>
<dbReference type="Gene3D" id="3.40.50.720">
    <property type="entry name" value="NAD(P)-binding Rossmann-like Domain"/>
    <property type="match status" value="2"/>
</dbReference>
<evidence type="ECO:0000256" key="8">
    <source>
        <dbReference type="PIRNR" id="PIRNR000124"/>
    </source>
</evidence>
<comment type="pathway">
    <text evidence="1">Nucleotide-sugar biosynthesis; UDP-alpha-D-glucuronate biosynthesis; UDP-alpha-D-glucuronate from UDP-alpha-D-glucose: step 1/1.</text>
</comment>
<dbReference type="Pfam" id="PF03721">
    <property type="entry name" value="UDPG_MGDP_dh_N"/>
    <property type="match status" value="1"/>
</dbReference>
<feature type="binding site" evidence="10">
    <location>
        <position position="320"/>
    </location>
    <ligand>
        <name>substrate</name>
    </ligand>
</feature>
<evidence type="ECO:0000256" key="9">
    <source>
        <dbReference type="PIRSR" id="PIRSR500134-1"/>
    </source>
</evidence>
<dbReference type="PIRSF" id="PIRSF000124">
    <property type="entry name" value="UDPglc_GDPman_dh"/>
    <property type="match status" value="1"/>
</dbReference>
<dbReference type="GO" id="GO:0051287">
    <property type="term" value="F:NAD binding"/>
    <property type="evidence" value="ECO:0007669"/>
    <property type="project" value="InterPro"/>
</dbReference>
<dbReference type="PIRSF" id="PIRSF500134">
    <property type="entry name" value="UDPglc_DH_bac"/>
    <property type="match status" value="1"/>
</dbReference>
<dbReference type="EMBL" id="CP017415">
    <property type="protein sequence ID" value="AOU97689.1"/>
    <property type="molecule type" value="Genomic_DNA"/>
</dbReference>
<feature type="binding site" evidence="11">
    <location>
        <position position="32"/>
    </location>
    <ligand>
        <name>NAD(+)</name>
        <dbReference type="ChEBI" id="CHEBI:57540"/>
    </ligand>
</feature>
<accession>A0A1D8IMJ9</accession>
<evidence type="ECO:0000256" key="6">
    <source>
        <dbReference type="ARBA" id="ARBA00023027"/>
    </source>
</evidence>
<dbReference type="GO" id="GO:0006065">
    <property type="term" value="P:UDP-glucuronate biosynthetic process"/>
    <property type="evidence" value="ECO:0007669"/>
    <property type="project" value="UniProtKB-UniPathway"/>
</dbReference>
<evidence type="ECO:0000313" key="14">
    <source>
        <dbReference type="Proteomes" id="UP000095401"/>
    </source>
</evidence>
<name>A0A1D8IMJ9_9GAMM</name>
<keyword evidence="5 8" id="KW-0560">Oxidoreductase</keyword>
<feature type="binding site" evidence="10">
    <location>
        <position position="259"/>
    </location>
    <ligand>
        <name>substrate</name>
    </ligand>
</feature>
<proteinExistence type="inferred from homology"/>